<proteinExistence type="predicted"/>
<reference evidence="1" key="1">
    <citation type="submission" date="2021-07" db="EMBL/GenBank/DDBJ databases">
        <authorList>
            <person name="Durling M."/>
        </authorList>
    </citation>
    <scope>NUCLEOTIDE SEQUENCE</scope>
</reference>
<organism evidence="1 2">
    <name type="scientific">Hymenoscyphus fraxineus</name>
    <dbReference type="NCBI Taxonomy" id="746836"/>
    <lineage>
        <taxon>Eukaryota</taxon>
        <taxon>Fungi</taxon>
        <taxon>Dikarya</taxon>
        <taxon>Ascomycota</taxon>
        <taxon>Pezizomycotina</taxon>
        <taxon>Leotiomycetes</taxon>
        <taxon>Helotiales</taxon>
        <taxon>Helotiaceae</taxon>
        <taxon>Hymenoscyphus</taxon>
    </lineage>
</organism>
<gene>
    <name evidence="1" type="ORF">HYFRA_00009697</name>
</gene>
<sequence>MELGSDGHRLAPGCWEGRPIIPKCFEEARELEKRYGMTGLIRIDYCSGANGVEGVVCGVWWKHLRFNSGAETPYPSSFRTRTIHRPPFDLADALHACSFGRCCSQTDSEKWWMREPRAPIWPFGESGCQEIS</sequence>
<protein>
    <submittedName>
        <fullName evidence="1">Uncharacterized protein</fullName>
    </submittedName>
</protein>
<evidence type="ECO:0000313" key="2">
    <source>
        <dbReference type="Proteomes" id="UP000696280"/>
    </source>
</evidence>
<accession>A0A9N9KT18</accession>
<comment type="caution">
    <text evidence="1">The sequence shown here is derived from an EMBL/GenBank/DDBJ whole genome shotgun (WGS) entry which is preliminary data.</text>
</comment>
<evidence type="ECO:0000313" key="1">
    <source>
        <dbReference type="EMBL" id="CAG8952591.1"/>
    </source>
</evidence>
<dbReference type="EMBL" id="CAJVRL010000046">
    <property type="protein sequence ID" value="CAG8952591.1"/>
    <property type="molecule type" value="Genomic_DNA"/>
</dbReference>
<name>A0A9N9KT18_9HELO</name>
<dbReference type="Proteomes" id="UP000696280">
    <property type="component" value="Unassembled WGS sequence"/>
</dbReference>
<dbReference type="AlphaFoldDB" id="A0A9N9KT18"/>
<keyword evidence="2" id="KW-1185">Reference proteome</keyword>